<dbReference type="PROSITE" id="PS00411">
    <property type="entry name" value="KINESIN_MOTOR_1"/>
    <property type="match status" value="1"/>
</dbReference>
<evidence type="ECO:0000313" key="7">
    <source>
        <dbReference type="EMBL" id="CEM05303.1"/>
    </source>
</evidence>
<name>A0A0G4F0Q2_9ALVE</name>
<sequence length="246" mass="27264">MSSSNVKVVARFRPLNEREQKETGGALNCQFLGPNEVRITQPGGAPSEGGDRKFNLDRVFPPETSSKEVYEATALPIIEEVLKGYNGTVFAYGQTGSGKTFTMEGVSTDPEKMGIIPRMVATMFEAIDRADEAVEFTVKCSIVEIYMERVRDLLDSSKDNLKIHEDKTRGIYIGDVTEEYVTCEQDVFDLLNVGHKNRSVAATNMNAHSSRSHLLFIITIQQKNSHDLSSMTGKLYLVDLAGSEKV</sequence>
<organism evidence="7">
    <name type="scientific">Chromera velia CCMP2878</name>
    <dbReference type="NCBI Taxonomy" id="1169474"/>
    <lineage>
        <taxon>Eukaryota</taxon>
        <taxon>Sar</taxon>
        <taxon>Alveolata</taxon>
        <taxon>Colpodellida</taxon>
        <taxon>Chromeraceae</taxon>
        <taxon>Chromera</taxon>
    </lineage>
</organism>
<evidence type="ECO:0000256" key="3">
    <source>
        <dbReference type="ARBA" id="ARBA00023054"/>
    </source>
</evidence>
<dbReference type="Pfam" id="PF00225">
    <property type="entry name" value="Kinesin"/>
    <property type="match status" value="1"/>
</dbReference>
<feature type="binding site" evidence="5">
    <location>
        <begin position="93"/>
        <end position="100"/>
    </location>
    <ligand>
        <name>ATP</name>
        <dbReference type="ChEBI" id="CHEBI:30616"/>
    </ligand>
</feature>
<dbReference type="InterPro" id="IPR036961">
    <property type="entry name" value="Kinesin_motor_dom_sf"/>
</dbReference>
<evidence type="ECO:0000259" key="6">
    <source>
        <dbReference type="PROSITE" id="PS50067"/>
    </source>
</evidence>
<evidence type="ECO:0000256" key="1">
    <source>
        <dbReference type="ARBA" id="ARBA00022741"/>
    </source>
</evidence>
<dbReference type="AlphaFoldDB" id="A0A0G4F0Q2"/>
<keyword evidence="3" id="KW-0175">Coiled coil</keyword>
<comment type="similarity">
    <text evidence="5">Belongs to the TRAFAC class myosin-kinesin ATPase superfamily. Kinesin family.</text>
</comment>
<dbReference type="InterPro" id="IPR001752">
    <property type="entry name" value="Kinesin_motor_dom"/>
</dbReference>
<dbReference type="SUPFAM" id="SSF52540">
    <property type="entry name" value="P-loop containing nucleoside triphosphate hydrolases"/>
    <property type="match status" value="1"/>
</dbReference>
<proteinExistence type="inferred from homology"/>
<keyword evidence="2 5" id="KW-0067">ATP-binding</keyword>
<dbReference type="InterPro" id="IPR027640">
    <property type="entry name" value="Kinesin-like_fam"/>
</dbReference>
<evidence type="ECO:0000256" key="5">
    <source>
        <dbReference type="PROSITE-ProRule" id="PRU00283"/>
    </source>
</evidence>
<keyword evidence="1 5" id="KW-0547">Nucleotide-binding</keyword>
<dbReference type="PROSITE" id="PS50067">
    <property type="entry name" value="KINESIN_MOTOR_2"/>
    <property type="match status" value="1"/>
</dbReference>
<dbReference type="GO" id="GO:0008017">
    <property type="term" value="F:microtubule binding"/>
    <property type="evidence" value="ECO:0007669"/>
    <property type="project" value="InterPro"/>
</dbReference>
<dbReference type="PRINTS" id="PR00380">
    <property type="entry name" value="KINESINHEAVY"/>
</dbReference>
<dbReference type="GO" id="GO:0007018">
    <property type="term" value="P:microtubule-based movement"/>
    <property type="evidence" value="ECO:0007669"/>
    <property type="project" value="InterPro"/>
</dbReference>
<protein>
    <recommendedName>
        <fullName evidence="6">Kinesin motor domain-containing protein</fullName>
    </recommendedName>
</protein>
<keyword evidence="4 5" id="KW-0505">Motor protein</keyword>
<gene>
    <name evidence="7" type="ORF">Cvel_14543</name>
</gene>
<evidence type="ECO:0000256" key="2">
    <source>
        <dbReference type="ARBA" id="ARBA00022840"/>
    </source>
</evidence>
<dbReference type="InterPro" id="IPR027417">
    <property type="entry name" value="P-loop_NTPase"/>
</dbReference>
<accession>A0A0G4F0Q2</accession>
<dbReference type="GO" id="GO:0005524">
    <property type="term" value="F:ATP binding"/>
    <property type="evidence" value="ECO:0007669"/>
    <property type="project" value="UniProtKB-UniRule"/>
</dbReference>
<reference evidence="7" key="1">
    <citation type="submission" date="2014-11" db="EMBL/GenBank/DDBJ databases">
        <authorList>
            <person name="Otto D Thomas"/>
            <person name="Naeem Raeece"/>
        </authorList>
    </citation>
    <scope>NUCLEOTIDE SEQUENCE</scope>
</reference>
<dbReference type="PANTHER" id="PTHR47968">
    <property type="entry name" value="CENTROMERE PROTEIN E"/>
    <property type="match status" value="1"/>
</dbReference>
<dbReference type="InterPro" id="IPR019821">
    <property type="entry name" value="Kinesin_motor_CS"/>
</dbReference>
<dbReference type="PANTHER" id="PTHR47968:SF75">
    <property type="entry name" value="CENTROMERE-ASSOCIATED PROTEIN E"/>
    <property type="match status" value="1"/>
</dbReference>
<feature type="non-terminal residue" evidence="7">
    <location>
        <position position="246"/>
    </location>
</feature>
<dbReference type="EMBL" id="CDMZ01000043">
    <property type="protein sequence ID" value="CEM05303.1"/>
    <property type="molecule type" value="Genomic_DNA"/>
</dbReference>
<evidence type="ECO:0000256" key="4">
    <source>
        <dbReference type="ARBA" id="ARBA00023175"/>
    </source>
</evidence>
<dbReference type="SMART" id="SM00129">
    <property type="entry name" value="KISc"/>
    <property type="match status" value="1"/>
</dbReference>
<feature type="domain" description="Kinesin motor" evidence="6">
    <location>
        <begin position="5"/>
        <end position="246"/>
    </location>
</feature>
<dbReference type="Gene3D" id="3.40.850.10">
    <property type="entry name" value="Kinesin motor domain"/>
    <property type="match status" value="1"/>
</dbReference>
<dbReference type="GO" id="GO:0003777">
    <property type="term" value="F:microtubule motor activity"/>
    <property type="evidence" value="ECO:0007669"/>
    <property type="project" value="InterPro"/>
</dbReference>